<keyword evidence="2" id="KW-1185">Reference proteome</keyword>
<protein>
    <submittedName>
        <fullName evidence="3">Uncharacterized protein LOC106813578</fullName>
    </submittedName>
</protein>
<proteinExistence type="predicted"/>
<evidence type="ECO:0000313" key="2">
    <source>
        <dbReference type="Proteomes" id="UP000695022"/>
    </source>
</evidence>
<evidence type="ECO:0000256" key="1">
    <source>
        <dbReference type="SAM" id="MobiDB-lite"/>
    </source>
</evidence>
<evidence type="ECO:0000313" key="3">
    <source>
        <dbReference type="RefSeq" id="XP_014673241.1"/>
    </source>
</evidence>
<name>A0ABM1EM20_PRICU</name>
<dbReference type="GeneID" id="106813578"/>
<feature type="region of interest" description="Disordered" evidence="1">
    <location>
        <begin position="258"/>
        <end position="278"/>
    </location>
</feature>
<gene>
    <name evidence="3" type="primary">LOC106813578</name>
</gene>
<dbReference type="Proteomes" id="UP000695022">
    <property type="component" value="Unplaced"/>
</dbReference>
<sequence>MIVSRRRGAHVEKPNETEVQLPRHERDVFIIVSQKFGFFKVSPKKRTSSGMSRTYEQQKSIQKTFWDLSKVESTDGLSLDLTEVQITSQDQREIDSATRREVRRTSLEKFKDSESFSLSEDVNYRTGSRILQSGMFSIDMEETTPLYPRLKPSISIENSADHSLIKMDAMSPVPEGRESSAHGAPTPNERNTNNTIAPVRKQDVTPAMRDIEKSSGSREKSKKGKETAPPKITNISLSLGDETALHKNSKAILVKANQSTKKRADWKADNNKKAFVKK</sequence>
<dbReference type="RefSeq" id="XP_014673241.1">
    <property type="nucleotide sequence ID" value="XM_014817755.1"/>
</dbReference>
<feature type="compositionally biased region" description="Basic and acidic residues" evidence="1">
    <location>
        <begin position="262"/>
        <end position="272"/>
    </location>
</feature>
<organism evidence="2 3">
    <name type="scientific">Priapulus caudatus</name>
    <name type="common">Priapulid worm</name>
    <dbReference type="NCBI Taxonomy" id="37621"/>
    <lineage>
        <taxon>Eukaryota</taxon>
        <taxon>Metazoa</taxon>
        <taxon>Ecdysozoa</taxon>
        <taxon>Scalidophora</taxon>
        <taxon>Priapulida</taxon>
        <taxon>Priapulimorpha</taxon>
        <taxon>Priapulimorphida</taxon>
        <taxon>Priapulidae</taxon>
        <taxon>Priapulus</taxon>
    </lineage>
</organism>
<reference evidence="3" key="1">
    <citation type="submission" date="2025-08" db="UniProtKB">
        <authorList>
            <consortium name="RefSeq"/>
        </authorList>
    </citation>
    <scope>IDENTIFICATION</scope>
</reference>
<feature type="region of interest" description="Disordered" evidence="1">
    <location>
        <begin position="172"/>
        <end position="235"/>
    </location>
</feature>
<accession>A0ABM1EM20</accession>
<feature type="compositionally biased region" description="Basic and acidic residues" evidence="1">
    <location>
        <begin position="209"/>
        <end position="228"/>
    </location>
</feature>